<protein>
    <submittedName>
        <fullName evidence="2">AbgT transporter</fullName>
    </submittedName>
</protein>
<feature type="transmembrane region" description="Helical" evidence="1">
    <location>
        <begin position="419"/>
        <end position="435"/>
    </location>
</feature>
<feature type="transmembrane region" description="Helical" evidence="1">
    <location>
        <begin position="455"/>
        <end position="472"/>
    </location>
</feature>
<feature type="transmembrane region" description="Helical" evidence="1">
    <location>
        <begin position="390"/>
        <end position="412"/>
    </location>
</feature>
<dbReference type="AlphaFoldDB" id="F5L481"/>
<accession>F5L481</accession>
<keyword evidence="1" id="KW-0472">Membrane</keyword>
<feature type="transmembrane region" description="Helical" evidence="1">
    <location>
        <begin position="188"/>
        <end position="212"/>
    </location>
</feature>
<sequence length="519" mass="55407">MSTPGMNRPTPETPPSVKQGFFNRFLNVIEIYGNKLPDPVTLFVIFALAILVASAFSAAAGVSAVNPSTEETIEAVNLLSGEGLIQILTGMVTNFAQFPPLGLVLVVMIGVGLAEATGLIQALMRRALSSTPPKYVIPAIIFIGMLGNMAGDAAFVVLPPIAALLLMGIGFNPLTGLILAYASIAGGFAANLIVNMLDVLVAGFTEVGAQIMDPEYTANPAMNWYFLAVSFVVLVIVATIVTNKITIPRLGKYEGEVQKIEELTDNEKRGLRWAGWSTLIYVAILLLLTLPSNAILRNPDTGSLVSGSPLMSGLVPIIMFLFLIPALFYGLGANTIRTDKDVAKMLGDAMATMGPYIVLAFVAAQMIAYFNWSNLGPIIAIKGAEFLQSIGLTGIGLVVGFVIISSLINLLVASSSAKWAILAPVFVPMFMILGYDPAFTQVAYRIGDSITNPITPMLPYFAILLSFAKMYNPQVGIGTLMSALLPYTIFFALSWIVILVVWFFLGLPLGPDGHIFLPS</sequence>
<dbReference type="Pfam" id="PF03806">
    <property type="entry name" value="ABG_transport"/>
    <property type="match status" value="1"/>
</dbReference>
<feature type="transmembrane region" description="Helical" evidence="1">
    <location>
        <begin position="353"/>
        <end position="370"/>
    </location>
</feature>
<gene>
    <name evidence="2" type="ORF">CathTA2_0593</name>
</gene>
<evidence type="ECO:0000256" key="1">
    <source>
        <dbReference type="SAM" id="Phobius"/>
    </source>
</evidence>
<name>F5L481_CALTT</name>
<dbReference type="GO" id="GO:0015558">
    <property type="term" value="F:secondary active p-aminobenzoyl-glutamate transmembrane transporter activity"/>
    <property type="evidence" value="ECO:0007669"/>
    <property type="project" value="InterPro"/>
</dbReference>
<feature type="transmembrane region" description="Helical" evidence="1">
    <location>
        <begin position="161"/>
        <end position="181"/>
    </location>
</feature>
<dbReference type="PANTHER" id="PTHR30282:SF0">
    <property type="entry name" value="P-AMINOBENZOYL-GLUTAMATE TRANSPORT PROTEIN"/>
    <property type="match status" value="1"/>
</dbReference>
<feature type="transmembrane region" description="Helical" evidence="1">
    <location>
        <begin position="310"/>
        <end position="332"/>
    </location>
</feature>
<dbReference type="GO" id="GO:1902604">
    <property type="term" value="P:p-aminobenzoyl-glutamate transmembrane transport"/>
    <property type="evidence" value="ECO:0007669"/>
    <property type="project" value="InterPro"/>
</dbReference>
<feature type="transmembrane region" description="Helical" evidence="1">
    <location>
        <begin position="273"/>
        <end position="290"/>
    </location>
</feature>
<dbReference type="EMBL" id="AFCE01000076">
    <property type="protein sequence ID" value="EGL83846.1"/>
    <property type="molecule type" value="Genomic_DNA"/>
</dbReference>
<feature type="transmembrane region" description="Helical" evidence="1">
    <location>
        <begin position="135"/>
        <end position="155"/>
    </location>
</feature>
<keyword evidence="1" id="KW-0812">Transmembrane</keyword>
<evidence type="ECO:0000313" key="3">
    <source>
        <dbReference type="Proteomes" id="UP000010716"/>
    </source>
</evidence>
<comment type="caution">
    <text evidence="2">The sequence shown here is derived from an EMBL/GenBank/DDBJ whole genome shotgun (WGS) entry which is preliminary data.</text>
</comment>
<feature type="transmembrane region" description="Helical" evidence="1">
    <location>
        <begin position="102"/>
        <end position="123"/>
    </location>
</feature>
<feature type="transmembrane region" description="Helical" evidence="1">
    <location>
        <begin position="484"/>
        <end position="505"/>
    </location>
</feature>
<feature type="transmembrane region" description="Helical" evidence="1">
    <location>
        <begin position="224"/>
        <end position="242"/>
    </location>
</feature>
<proteinExistence type="predicted"/>
<organism evidence="2 3">
    <name type="scientific">Caldalkalibacillus thermarum (strain TA2.A1)</name>
    <dbReference type="NCBI Taxonomy" id="986075"/>
    <lineage>
        <taxon>Bacteria</taxon>
        <taxon>Bacillati</taxon>
        <taxon>Bacillota</taxon>
        <taxon>Bacilli</taxon>
        <taxon>Bacillales</taxon>
        <taxon>Bacillaceae</taxon>
        <taxon>Caldalkalibacillus</taxon>
    </lineage>
</organism>
<keyword evidence="1" id="KW-1133">Transmembrane helix</keyword>
<feature type="transmembrane region" description="Helical" evidence="1">
    <location>
        <begin position="42"/>
        <end position="64"/>
    </location>
</feature>
<dbReference type="PANTHER" id="PTHR30282">
    <property type="entry name" value="P-AMINOBENZOYL GLUTAMATE TRANSPORTER"/>
    <property type="match status" value="1"/>
</dbReference>
<dbReference type="eggNOG" id="COG2978">
    <property type="taxonomic scope" value="Bacteria"/>
</dbReference>
<evidence type="ECO:0000313" key="2">
    <source>
        <dbReference type="EMBL" id="EGL83846.1"/>
    </source>
</evidence>
<reference evidence="2 3" key="1">
    <citation type="journal article" date="2011" name="J. Bacteriol.">
        <title>Draft genome sequence of the thermoalkaliphilic Caldalkalibacillus thermarum strain TA2.A1.</title>
        <authorList>
            <person name="Kalamorz F."/>
            <person name="Keis S."/>
            <person name="McMillan D.G."/>
            <person name="Olsson K."/>
            <person name="Stanton J.A."/>
            <person name="Stockwell P."/>
            <person name="Black M.A."/>
            <person name="Klingeman D.M."/>
            <person name="Land M.L."/>
            <person name="Han C.S."/>
            <person name="Martin S.L."/>
            <person name="Becher S.A."/>
            <person name="Peddie C.J."/>
            <person name="Morgan H.W."/>
            <person name="Matthies D."/>
            <person name="Preiss L."/>
            <person name="Meier T."/>
            <person name="Brown S.D."/>
            <person name="Cook G.M."/>
        </authorList>
    </citation>
    <scope>NUCLEOTIDE SEQUENCE [LARGE SCALE GENOMIC DNA]</scope>
    <source>
        <strain evidence="2 3">TA2.A1</strain>
    </source>
</reference>
<dbReference type="RefSeq" id="WP_007502956.1">
    <property type="nucleotide sequence ID" value="NZ_AFCE01000076.1"/>
</dbReference>
<dbReference type="InterPro" id="IPR004697">
    <property type="entry name" value="AbgT"/>
</dbReference>
<dbReference type="Proteomes" id="UP000010716">
    <property type="component" value="Unassembled WGS sequence"/>
</dbReference>